<comment type="similarity">
    <text evidence="1 6">Belongs to the glycosyl hydrolase 38 family.</text>
</comment>
<comment type="cofactor">
    <cofactor evidence="6">
        <name>Zn(2+)</name>
        <dbReference type="ChEBI" id="CHEBI:29105"/>
    </cofactor>
    <text evidence="6">Binds 1 zinc ion per subunit.</text>
</comment>
<protein>
    <recommendedName>
        <fullName evidence="6">Alpha-mannosidase</fullName>
        <ecNumber evidence="6">3.2.1.-</ecNumber>
    </recommendedName>
</protein>
<dbReference type="InterPro" id="IPR013780">
    <property type="entry name" value="Glyco_hydro_b"/>
</dbReference>
<dbReference type="SUPFAM" id="SSF88713">
    <property type="entry name" value="Glycoside hydrolase/deacetylase"/>
    <property type="match status" value="1"/>
</dbReference>
<dbReference type="FunFam" id="3.20.110.10:FF:000004">
    <property type="entry name" value="Alpha-mannosidase"/>
    <property type="match status" value="1"/>
</dbReference>
<feature type="region of interest" description="Disordered" evidence="7">
    <location>
        <begin position="1"/>
        <end position="69"/>
    </location>
</feature>
<gene>
    <name evidence="9" type="ORF">J0S82_018342</name>
</gene>
<dbReference type="InterPro" id="IPR028995">
    <property type="entry name" value="Glyco_hydro_57/38_cen_sf"/>
</dbReference>
<keyword evidence="4 6" id="KW-0862">Zinc</keyword>
<organism evidence="9 10">
    <name type="scientific">Galemys pyrenaicus</name>
    <name type="common">Iberian desman</name>
    <name type="synonym">Pyrenean desman</name>
    <dbReference type="NCBI Taxonomy" id="202257"/>
    <lineage>
        <taxon>Eukaryota</taxon>
        <taxon>Metazoa</taxon>
        <taxon>Chordata</taxon>
        <taxon>Craniata</taxon>
        <taxon>Vertebrata</taxon>
        <taxon>Euteleostomi</taxon>
        <taxon>Mammalia</taxon>
        <taxon>Eutheria</taxon>
        <taxon>Laurasiatheria</taxon>
        <taxon>Eulipotyphla</taxon>
        <taxon>Talpidae</taxon>
        <taxon>Galemys</taxon>
    </lineage>
</organism>
<evidence type="ECO:0000256" key="5">
    <source>
        <dbReference type="ARBA" id="ARBA00023295"/>
    </source>
</evidence>
<dbReference type="InterPro" id="IPR027291">
    <property type="entry name" value="Glyco_hydro_38_N_sf"/>
</dbReference>
<dbReference type="PANTHER" id="PTHR11607:SF28">
    <property type="entry name" value="EPIDIDYMIS-SPECIFIC ALPHA-MANNOSIDASE"/>
    <property type="match status" value="1"/>
</dbReference>
<dbReference type="GO" id="GO:0046872">
    <property type="term" value="F:metal ion binding"/>
    <property type="evidence" value="ECO:0007669"/>
    <property type="project" value="UniProtKB-KW"/>
</dbReference>
<dbReference type="Pfam" id="PF01074">
    <property type="entry name" value="Glyco_hydro_38N"/>
    <property type="match status" value="1"/>
</dbReference>
<proteinExistence type="inferred from homology"/>
<dbReference type="InterPro" id="IPR011682">
    <property type="entry name" value="Glyco_hydro_38_C"/>
</dbReference>
<evidence type="ECO:0000256" key="1">
    <source>
        <dbReference type="ARBA" id="ARBA00009792"/>
    </source>
</evidence>
<dbReference type="InterPro" id="IPR050843">
    <property type="entry name" value="Glycosyl_Hydrlase_38"/>
</dbReference>
<dbReference type="InterPro" id="IPR000602">
    <property type="entry name" value="Glyco_hydro_38_N"/>
</dbReference>
<dbReference type="InterPro" id="IPR011013">
    <property type="entry name" value="Gal_mutarotase_sf_dom"/>
</dbReference>
<dbReference type="Pfam" id="PF09261">
    <property type="entry name" value="Alpha-mann_mid"/>
    <property type="match status" value="1"/>
</dbReference>
<keyword evidence="3 6" id="KW-0378">Hydrolase</keyword>
<evidence type="ECO:0000256" key="2">
    <source>
        <dbReference type="ARBA" id="ARBA00022723"/>
    </source>
</evidence>
<evidence type="ECO:0000256" key="6">
    <source>
        <dbReference type="RuleBase" id="RU361199"/>
    </source>
</evidence>
<sequence>GQHGRGSGSENAQRPGLGSSGEPLPPAGDGLRGHRGGPSPQRPAGPAGDRSSQQGTRMGCERHSASAQRLQLASEYTSPGPHRDPRRFRKVPSVLFLHWMQIKFSLRCQFPSRALSFAGQPESQEPRPRGASLLRAEMRALCFLPLLVQLWPLPVWTKDPIRVFVVPHSHMDVGWIYTVQESMQAYAASVYTSVVEELTRGPSRKFIAVEQEFFRLWWDSVASAQQKRQVRSLLAQRRLEFVTGGQVVPDEAVTHVDDQILQLTEGHGFLYETFGFRPRFSWQVDPFGASATTPTLFALAGFHAHVISRVDYDLKEAMQATQGLQFVWRASPSLAERQEIFTHVMDQHSYCSSGYIWEGSTLFSDPPWNKIYKADSWVTPDNLHSYVSNLVENVKQRAAWFRTPHLLWPWGCDKQFFNASAQFANMELLMHHVNVRRRQLGLSLEFATLGDYFQTLHQLNATWHVRDHRDFLPYSSEPLHAWTGFYTSRSGLKGLARRASALLHAAESMFVRHVWTAPGTALQPARALGQLRQLRWAVSEVQHHDGITGTETPKVRDMYVRHLKAGMQGVQQLVASLMKGRARARAGAGQRVSGAPRVADPETQGLTAVLYNPLAWAVTSIVTLTVDFPDVSVTDESGRPVPAQVRKSKKEPGKHDLHVLTSVPGLSYRDYSLKPSRGAPRAGPAPTAAAASLRQLGRRARRASGPRGSRLLAVHNDCLGVFLDRDTNLMHSIWERQGNRTVRVTQEFLEYHVNGDLRRGPVSDNYVFAAETAAEPAWKEVELEIEAGPLVTEVRQYFYRDEKDGAHTFAILSRLAHAPGRPGGELLCQRLEQELRVGPLELNREALLSTSTDLHSQRELHSDSNGYQMQRRPGHNRGDPSIARNYYPMVQSAFIQDGRSRLVLLSERAHGVSSQHSGQLE</sequence>
<dbReference type="EC" id="3.2.1.-" evidence="6"/>
<evidence type="ECO:0000313" key="9">
    <source>
        <dbReference type="EMBL" id="KAG8505835.1"/>
    </source>
</evidence>
<dbReference type="OrthoDB" id="2016903at2759"/>
<dbReference type="Gene3D" id="1.20.1270.50">
    <property type="entry name" value="Glycoside hydrolase family 38, central domain"/>
    <property type="match status" value="1"/>
</dbReference>
<dbReference type="Gene3D" id="2.70.98.30">
    <property type="entry name" value="Golgi alpha-mannosidase II, domain 4"/>
    <property type="match status" value="1"/>
</dbReference>
<comment type="caution">
    <text evidence="9">The sequence shown here is derived from an EMBL/GenBank/DDBJ whole genome shotgun (WGS) entry which is preliminary data.</text>
</comment>
<dbReference type="InterPro" id="IPR011330">
    <property type="entry name" value="Glyco_hydro/deAcase_b/a-brl"/>
</dbReference>
<keyword evidence="2 6" id="KW-0479">Metal-binding</keyword>
<name>A0A8J6DFL0_GALPY</name>
<dbReference type="GO" id="GO:0005764">
    <property type="term" value="C:lysosome"/>
    <property type="evidence" value="ECO:0007669"/>
    <property type="project" value="TreeGrafter"/>
</dbReference>
<evidence type="ECO:0000256" key="3">
    <source>
        <dbReference type="ARBA" id="ARBA00022801"/>
    </source>
</evidence>
<dbReference type="GO" id="GO:0006013">
    <property type="term" value="P:mannose metabolic process"/>
    <property type="evidence" value="ECO:0007669"/>
    <property type="project" value="InterPro"/>
</dbReference>
<evidence type="ECO:0000256" key="4">
    <source>
        <dbReference type="ARBA" id="ARBA00022833"/>
    </source>
</evidence>
<dbReference type="SUPFAM" id="SSF74650">
    <property type="entry name" value="Galactose mutarotase-like"/>
    <property type="match status" value="1"/>
</dbReference>
<dbReference type="InterPro" id="IPR015341">
    <property type="entry name" value="Glyco_hydro_38_cen"/>
</dbReference>
<dbReference type="SUPFAM" id="SSF88688">
    <property type="entry name" value="Families 57/38 glycoside transferase middle domain"/>
    <property type="match status" value="1"/>
</dbReference>
<dbReference type="Gene3D" id="3.20.110.10">
    <property type="entry name" value="Glycoside hydrolase 38, N terminal domain"/>
    <property type="match status" value="1"/>
</dbReference>
<dbReference type="GO" id="GO:0004559">
    <property type="term" value="F:alpha-mannosidase activity"/>
    <property type="evidence" value="ECO:0007669"/>
    <property type="project" value="InterPro"/>
</dbReference>
<keyword evidence="5 6" id="KW-0326">Glycosidase</keyword>
<dbReference type="InterPro" id="IPR037094">
    <property type="entry name" value="Glyco_hydro_38_cen_sf"/>
</dbReference>
<feature type="non-terminal residue" evidence="9">
    <location>
        <position position="921"/>
    </location>
</feature>
<dbReference type="SMART" id="SM00872">
    <property type="entry name" value="Alpha-mann_mid"/>
    <property type="match status" value="1"/>
</dbReference>
<feature type="domain" description="Glycoside hydrolase family 38 central" evidence="8">
    <location>
        <begin position="480"/>
        <end position="563"/>
    </location>
</feature>
<evidence type="ECO:0000313" key="10">
    <source>
        <dbReference type="Proteomes" id="UP000700334"/>
    </source>
</evidence>
<dbReference type="AlphaFoldDB" id="A0A8J6DFL0"/>
<feature type="non-terminal residue" evidence="9">
    <location>
        <position position="1"/>
    </location>
</feature>
<evidence type="ECO:0000256" key="7">
    <source>
        <dbReference type="SAM" id="MobiDB-lite"/>
    </source>
</evidence>
<evidence type="ECO:0000259" key="8">
    <source>
        <dbReference type="SMART" id="SM00872"/>
    </source>
</evidence>
<accession>A0A8J6DFL0</accession>
<dbReference type="Proteomes" id="UP000700334">
    <property type="component" value="Unassembled WGS sequence"/>
</dbReference>
<dbReference type="Gene3D" id="2.60.40.1180">
    <property type="entry name" value="Golgi alpha-mannosidase II"/>
    <property type="match status" value="1"/>
</dbReference>
<feature type="region of interest" description="Disordered" evidence="7">
    <location>
        <begin position="853"/>
        <end position="882"/>
    </location>
</feature>
<dbReference type="GO" id="GO:0030246">
    <property type="term" value="F:carbohydrate binding"/>
    <property type="evidence" value="ECO:0007669"/>
    <property type="project" value="InterPro"/>
</dbReference>
<dbReference type="PANTHER" id="PTHR11607">
    <property type="entry name" value="ALPHA-MANNOSIDASE"/>
    <property type="match status" value="1"/>
</dbReference>
<dbReference type="Pfam" id="PF07748">
    <property type="entry name" value="Glyco_hydro_38C"/>
    <property type="match status" value="1"/>
</dbReference>
<keyword evidence="10" id="KW-1185">Reference proteome</keyword>
<reference evidence="9" key="1">
    <citation type="journal article" date="2021" name="Evol. Appl.">
        <title>The genome of the Pyrenean desman and the effects of bottlenecks and inbreeding on the genomic landscape of an endangered species.</title>
        <authorList>
            <person name="Escoda L."/>
            <person name="Castresana J."/>
        </authorList>
    </citation>
    <scope>NUCLEOTIDE SEQUENCE</scope>
    <source>
        <strain evidence="9">IBE-C5619</strain>
    </source>
</reference>
<dbReference type="EMBL" id="JAGFMF010012216">
    <property type="protein sequence ID" value="KAG8505835.1"/>
    <property type="molecule type" value="Genomic_DNA"/>
</dbReference>